<evidence type="ECO:0008006" key="10">
    <source>
        <dbReference type="Google" id="ProtNLM"/>
    </source>
</evidence>
<proteinExistence type="inferred from homology"/>
<keyword evidence="4" id="KW-0378">Hydrolase</keyword>
<dbReference type="Pfam" id="PF08340">
    <property type="entry name" value="YicC-like_C"/>
    <property type="match status" value="1"/>
</dbReference>
<dbReference type="OrthoDB" id="9771229at2"/>
<protein>
    <recommendedName>
        <fullName evidence="10">YicC family protein</fullName>
    </recommendedName>
</protein>
<dbReference type="eggNOG" id="COG1561">
    <property type="taxonomic scope" value="Bacteria"/>
</dbReference>
<dbReference type="GO" id="GO:0004521">
    <property type="term" value="F:RNA endonuclease activity"/>
    <property type="evidence" value="ECO:0007669"/>
    <property type="project" value="InterPro"/>
</dbReference>
<organism evidence="8 9">
    <name type="scientific">Hyphomonas atlantica</name>
    <dbReference type="NCBI Taxonomy" id="1280948"/>
    <lineage>
        <taxon>Bacteria</taxon>
        <taxon>Pseudomonadati</taxon>
        <taxon>Pseudomonadota</taxon>
        <taxon>Alphaproteobacteria</taxon>
        <taxon>Hyphomonadales</taxon>
        <taxon>Hyphomonadaceae</taxon>
        <taxon>Hyphomonas</taxon>
    </lineage>
</organism>
<keyword evidence="3" id="KW-0255">Endonuclease</keyword>
<reference evidence="8 9" key="1">
    <citation type="journal article" date="2014" name="Antonie Van Leeuwenhoek">
        <title>Hyphomonas beringensis sp. nov. and Hyphomonas chukchiensis sp. nov., isolated from surface seawater of the Bering Sea and Chukchi Sea.</title>
        <authorList>
            <person name="Li C."/>
            <person name="Lai Q."/>
            <person name="Li G."/>
            <person name="Dong C."/>
            <person name="Wang J."/>
            <person name="Liao Y."/>
            <person name="Shao Z."/>
        </authorList>
    </citation>
    <scope>NUCLEOTIDE SEQUENCE [LARGE SCALE GENOMIC DNA]</scope>
    <source>
        <strain evidence="8 9">22II1-22F38</strain>
    </source>
</reference>
<keyword evidence="2" id="KW-0540">Nuclease</keyword>
<dbReference type="PANTHER" id="PTHR30636:SF3">
    <property type="entry name" value="UPF0701 PROTEIN YICC"/>
    <property type="match status" value="1"/>
</dbReference>
<keyword evidence="9" id="KW-1185">Reference proteome</keyword>
<evidence type="ECO:0000313" key="9">
    <source>
        <dbReference type="Proteomes" id="UP000024547"/>
    </source>
</evidence>
<dbReference type="PATRIC" id="fig|1280948.3.peg.2048"/>
<evidence type="ECO:0000256" key="3">
    <source>
        <dbReference type="ARBA" id="ARBA00022759"/>
    </source>
</evidence>
<feature type="domain" description="Endoribonuclease YicC-like C-terminal" evidence="7">
    <location>
        <begin position="182"/>
        <end position="295"/>
    </location>
</feature>
<comment type="caution">
    <text evidence="8">The sequence shown here is derived from an EMBL/GenBank/DDBJ whole genome shotgun (WGS) entry which is preliminary data.</text>
</comment>
<evidence type="ECO:0000259" key="7">
    <source>
        <dbReference type="Pfam" id="PF08340"/>
    </source>
</evidence>
<evidence type="ECO:0000256" key="1">
    <source>
        <dbReference type="ARBA" id="ARBA00001968"/>
    </source>
</evidence>
<dbReference type="InterPro" id="IPR013527">
    <property type="entry name" value="YicC-like_N"/>
</dbReference>
<dbReference type="InterPro" id="IPR013551">
    <property type="entry name" value="YicC-like_C"/>
</dbReference>
<dbReference type="InterPro" id="IPR005229">
    <property type="entry name" value="YicC/YloC-like"/>
</dbReference>
<dbReference type="GO" id="GO:0016787">
    <property type="term" value="F:hydrolase activity"/>
    <property type="evidence" value="ECO:0007669"/>
    <property type="project" value="UniProtKB-KW"/>
</dbReference>
<dbReference type="RefSeq" id="WP_035552077.1">
    <property type="nucleotide sequence ID" value="NZ_AWFH01000023.1"/>
</dbReference>
<comment type="similarity">
    <text evidence="5">Belongs to the YicC/YloC family.</text>
</comment>
<gene>
    <name evidence="8" type="ORF">HY36_04950</name>
</gene>
<evidence type="ECO:0000256" key="2">
    <source>
        <dbReference type="ARBA" id="ARBA00022722"/>
    </source>
</evidence>
<dbReference type="PANTHER" id="PTHR30636">
    <property type="entry name" value="UPF0701 PROTEIN YICC"/>
    <property type="match status" value="1"/>
</dbReference>
<dbReference type="Pfam" id="PF03755">
    <property type="entry name" value="YicC-like_N"/>
    <property type="match status" value="1"/>
</dbReference>
<comment type="cofactor">
    <cofactor evidence="1">
        <name>a divalent metal cation</name>
        <dbReference type="ChEBI" id="CHEBI:60240"/>
    </cofactor>
</comment>
<sequence length="295" mass="31086">MSVLSGMTGFARVAGEADWGGWAWEAKSVNGRGLDVRVNTPPGFDGLDRAVKAIASKAFNRGSLQVSLRIELSDQAGGAVIDEALLSSLKDAAERAHGGALSSEAIATLMTMKGVVETGSTSLRDVAADEGAMSLLLKSAEQVIKELEVARHAEGVSLASMLGELVEEMSAVTDSAISLAAEQPALLKARLSKQLEELGAEQKIDPDRLAAELALTAAKADVREELDRLQAHFQSARELMSAGSPVGRKLDFLAQELNREANTLCSKSISLDLTNAGLSLKGTIDQFKEQAANVE</sequence>
<evidence type="ECO:0000256" key="4">
    <source>
        <dbReference type="ARBA" id="ARBA00022801"/>
    </source>
</evidence>
<evidence type="ECO:0000313" key="8">
    <source>
        <dbReference type="EMBL" id="KCZ60330.1"/>
    </source>
</evidence>
<feature type="domain" description="Endoribonuclease YicC-like N-terminal" evidence="6">
    <location>
        <begin position="6"/>
        <end position="159"/>
    </location>
</feature>
<dbReference type="EMBL" id="AWFH01000023">
    <property type="protein sequence ID" value="KCZ60330.1"/>
    <property type="molecule type" value="Genomic_DNA"/>
</dbReference>
<dbReference type="GeneID" id="92501066"/>
<name>A0A059E0F8_9PROT</name>
<evidence type="ECO:0000256" key="5">
    <source>
        <dbReference type="ARBA" id="ARBA00035648"/>
    </source>
</evidence>
<dbReference type="AlphaFoldDB" id="A0A059E0F8"/>
<dbReference type="Proteomes" id="UP000024547">
    <property type="component" value="Unassembled WGS sequence"/>
</dbReference>
<evidence type="ECO:0000259" key="6">
    <source>
        <dbReference type="Pfam" id="PF03755"/>
    </source>
</evidence>
<dbReference type="STRING" id="1280948.HY36_04950"/>
<dbReference type="NCBIfam" id="TIGR00255">
    <property type="entry name" value="YicC/YloC family endoribonuclease"/>
    <property type="match status" value="1"/>
</dbReference>
<accession>A0A059E0F8</accession>